<evidence type="ECO:0000313" key="1">
    <source>
        <dbReference type="EMBL" id="KAJ9079380.1"/>
    </source>
</evidence>
<dbReference type="EMBL" id="QTSX02001754">
    <property type="protein sequence ID" value="KAJ9079380.1"/>
    <property type="molecule type" value="Genomic_DNA"/>
</dbReference>
<accession>A0ACC2TY14</accession>
<dbReference type="EC" id="2.1.3.3" evidence="1"/>
<keyword evidence="1" id="KW-0808">Transferase</keyword>
<name>A0ACC2TY14_9FUNG</name>
<keyword evidence="2" id="KW-1185">Reference proteome</keyword>
<reference evidence="1" key="1">
    <citation type="submission" date="2022-04" db="EMBL/GenBank/DDBJ databases">
        <title>Genome of the entomopathogenic fungus Entomophthora muscae.</title>
        <authorList>
            <person name="Elya C."/>
            <person name="Lovett B.R."/>
            <person name="Lee E."/>
            <person name="Macias A.M."/>
            <person name="Hajek A.E."/>
            <person name="De Bivort B.L."/>
            <person name="Kasson M.T."/>
            <person name="De Fine Licht H.H."/>
            <person name="Stajich J.E."/>
        </authorList>
    </citation>
    <scope>NUCLEOTIDE SEQUENCE</scope>
    <source>
        <strain evidence="1">Berkeley</strain>
    </source>
</reference>
<sequence length="163" mass="17843">MSALFCRKFVSANIGSLLQKRGVSSKVPHFATLYDLNPAQINTLVKTAIRYKNEVKVQGKKPTHLLPGSSVALLFSKRSTRTRVATETASNLLGAKAMYLASTDIQLGVNESLQDTTRVLSSMVDCIVARVNSHQEIEDLVKYSSVPVINALSDKFHPHSNPC</sequence>
<protein>
    <submittedName>
        <fullName evidence="1">Ornithine carbamoyltransferase</fullName>
        <ecNumber evidence="1">2.1.3.3</ecNumber>
    </submittedName>
</protein>
<evidence type="ECO:0000313" key="2">
    <source>
        <dbReference type="Proteomes" id="UP001165960"/>
    </source>
</evidence>
<gene>
    <name evidence="1" type="primary">ARG3_2</name>
    <name evidence="1" type="ORF">DSO57_1036026</name>
</gene>
<organism evidence="1 2">
    <name type="scientific">Entomophthora muscae</name>
    <dbReference type="NCBI Taxonomy" id="34485"/>
    <lineage>
        <taxon>Eukaryota</taxon>
        <taxon>Fungi</taxon>
        <taxon>Fungi incertae sedis</taxon>
        <taxon>Zoopagomycota</taxon>
        <taxon>Entomophthoromycotina</taxon>
        <taxon>Entomophthoromycetes</taxon>
        <taxon>Entomophthorales</taxon>
        <taxon>Entomophthoraceae</taxon>
        <taxon>Entomophthora</taxon>
    </lineage>
</organism>
<dbReference type="Proteomes" id="UP001165960">
    <property type="component" value="Unassembled WGS sequence"/>
</dbReference>
<proteinExistence type="predicted"/>
<comment type="caution">
    <text evidence="1">The sequence shown here is derived from an EMBL/GenBank/DDBJ whole genome shotgun (WGS) entry which is preliminary data.</text>
</comment>